<protein>
    <submittedName>
        <fullName evidence="1">Uncharacterized protein</fullName>
    </submittedName>
</protein>
<sequence length="49" mass="5629">MIRKRDWVIILVVLLVVVIPSAFGAYDLFGSIFRQNLSRCGELICLWGF</sequence>
<gene>
    <name evidence="1" type="ORF">METZ01_LOCUS266441</name>
</gene>
<organism evidence="1">
    <name type="scientific">marine metagenome</name>
    <dbReference type="NCBI Taxonomy" id="408172"/>
    <lineage>
        <taxon>unclassified sequences</taxon>
        <taxon>metagenomes</taxon>
        <taxon>ecological metagenomes</taxon>
    </lineage>
</organism>
<dbReference type="AlphaFoldDB" id="A0A382JRE2"/>
<dbReference type="EMBL" id="UINC01075422">
    <property type="protein sequence ID" value="SVC13587.1"/>
    <property type="molecule type" value="Genomic_DNA"/>
</dbReference>
<evidence type="ECO:0000313" key="1">
    <source>
        <dbReference type="EMBL" id="SVC13587.1"/>
    </source>
</evidence>
<accession>A0A382JRE2</accession>
<reference evidence="1" key="1">
    <citation type="submission" date="2018-05" db="EMBL/GenBank/DDBJ databases">
        <authorList>
            <person name="Lanie J.A."/>
            <person name="Ng W.-L."/>
            <person name="Kazmierczak K.M."/>
            <person name="Andrzejewski T.M."/>
            <person name="Davidsen T.M."/>
            <person name="Wayne K.J."/>
            <person name="Tettelin H."/>
            <person name="Glass J.I."/>
            <person name="Rusch D."/>
            <person name="Podicherti R."/>
            <person name="Tsui H.-C.T."/>
            <person name="Winkler M.E."/>
        </authorList>
    </citation>
    <scope>NUCLEOTIDE SEQUENCE</scope>
</reference>
<proteinExistence type="predicted"/>
<name>A0A382JRE2_9ZZZZ</name>